<evidence type="ECO:0000256" key="5">
    <source>
        <dbReference type="ARBA" id="ARBA00022725"/>
    </source>
</evidence>
<evidence type="ECO:0000256" key="6">
    <source>
        <dbReference type="ARBA" id="ARBA00022989"/>
    </source>
</evidence>
<evidence type="ECO:0000313" key="11">
    <source>
        <dbReference type="EMBL" id="CAG9838533.1"/>
    </source>
</evidence>
<evidence type="ECO:0000256" key="8">
    <source>
        <dbReference type="ARBA" id="ARBA00023170"/>
    </source>
</evidence>
<keyword evidence="4 10" id="KW-0812">Transmembrane</keyword>
<keyword evidence="7 10" id="KW-0472">Membrane</keyword>
<name>A0A9N9TC60_DIABA</name>
<keyword evidence="8" id="KW-0675">Receptor</keyword>
<evidence type="ECO:0000256" key="4">
    <source>
        <dbReference type="ARBA" id="ARBA00022692"/>
    </source>
</evidence>
<comment type="subcellular location">
    <subcellularLocation>
        <location evidence="1">Cell membrane</location>
        <topology evidence="1">Multi-pass membrane protein</topology>
    </subcellularLocation>
</comment>
<dbReference type="EMBL" id="OU898282">
    <property type="protein sequence ID" value="CAG9838533.1"/>
    <property type="molecule type" value="Genomic_DNA"/>
</dbReference>
<dbReference type="PANTHER" id="PTHR21137:SF35">
    <property type="entry name" value="ODORANT RECEPTOR 19A-RELATED"/>
    <property type="match status" value="1"/>
</dbReference>
<reference evidence="11" key="1">
    <citation type="submission" date="2022-01" db="EMBL/GenBank/DDBJ databases">
        <authorList>
            <person name="King R."/>
        </authorList>
    </citation>
    <scope>NUCLEOTIDE SEQUENCE</scope>
</reference>
<dbReference type="Proteomes" id="UP001153709">
    <property type="component" value="Chromosome 7"/>
</dbReference>
<keyword evidence="2" id="KW-1003">Cell membrane</keyword>
<evidence type="ECO:0000256" key="2">
    <source>
        <dbReference type="ARBA" id="ARBA00022475"/>
    </source>
</evidence>
<dbReference type="InterPro" id="IPR004117">
    <property type="entry name" value="7tm6_olfct_rcpt"/>
</dbReference>
<accession>A0A9N9TC60</accession>
<evidence type="ECO:0000256" key="10">
    <source>
        <dbReference type="SAM" id="Phobius"/>
    </source>
</evidence>
<organism evidence="11 12">
    <name type="scientific">Diabrotica balteata</name>
    <name type="common">Banded cucumber beetle</name>
    <dbReference type="NCBI Taxonomy" id="107213"/>
    <lineage>
        <taxon>Eukaryota</taxon>
        <taxon>Metazoa</taxon>
        <taxon>Ecdysozoa</taxon>
        <taxon>Arthropoda</taxon>
        <taxon>Hexapoda</taxon>
        <taxon>Insecta</taxon>
        <taxon>Pterygota</taxon>
        <taxon>Neoptera</taxon>
        <taxon>Endopterygota</taxon>
        <taxon>Coleoptera</taxon>
        <taxon>Polyphaga</taxon>
        <taxon>Cucujiformia</taxon>
        <taxon>Chrysomeloidea</taxon>
        <taxon>Chrysomelidae</taxon>
        <taxon>Galerucinae</taxon>
        <taxon>Diabroticina</taxon>
        <taxon>Diabroticites</taxon>
        <taxon>Diabrotica</taxon>
    </lineage>
</organism>
<evidence type="ECO:0000256" key="7">
    <source>
        <dbReference type="ARBA" id="ARBA00023136"/>
    </source>
</evidence>
<evidence type="ECO:0000256" key="3">
    <source>
        <dbReference type="ARBA" id="ARBA00022606"/>
    </source>
</evidence>
<evidence type="ECO:0008006" key="13">
    <source>
        <dbReference type="Google" id="ProtNLM"/>
    </source>
</evidence>
<keyword evidence="5" id="KW-0552">Olfaction</keyword>
<evidence type="ECO:0000256" key="1">
    <source>
        <dbReference type="ARBA" id="ARBA00004651"/>
    </source>
</evidence>
<keyword evidence="3" id="KW-0716">Sensory transduction</keyword>
<dbReference type="Pfam" id="PF02949">
    <property type="entry name" value="7tm_6"/>
    <property type="match status" value="1"/>
</dbReference>
<feature type="transmembrane region" description="Helical" evidence="10">
    <location>
        <begin position="41"/>
        <end position="63"/>
    </location>
</feature>
<dbReference type="GO" id="GO:0005886">
    <property type="term" value="C:plasma membrane"/>
    <property type="evidence" value="ECO:0007669"/>
    <property type="project" value="UniProtKB-SubCell"/>
</dbReference>
<evidence type="ECO:0000313" key="12">
    <source>
        <dbReference type="Proteomes" id="UP001153709"/>
    </source>
</evidence>
<keyword evidence="12" id="KW-1185">Reference proteome</keyword>
<sequence>MLSGAAPKIEHMKMTIYNTIFFGVWPLVFDKKPLYRRIYNIYSWFIFLIAFLYVTTEYIELYLMIKKNLDMINFTKSAVLASTYTMGSCEFRLIGPELKCTLEFKGPLKETEVIEEGEVSDCTEVKVYKLSLDIKEEAVLDTIVYLYIIFPLFYPYQEIYDPATNQTKLHKDLPIDSWIPFDVDEDYYKALLWGDIAATCCAVYNYGTDIFFFSFISYVMGQLDILNYIILDFENYKGKIKDQLECDDEKAEFVTMQLCIKEHQRLMGFINDYNNAMRSVMLRDFLQSSLQIALLCLYVLLFTYDVLQKCNNITVATYADDTPILV</sequence>
<feature type="transmembrane region" description="Helical" evidence="10">
    <location>
        <begin position="12"/>
        <end position="29"/>
    </location>
</feature>
<keyword evidence="9" id="KW-0807">Transducer</keyword>
<protein>
    <recommendedName>
        <fullName evidence="13">Odorant receptor</fullName>
    </recommendedName>
</protein>
<keyword evidence="6 10" id="KW-1133">Transmembrane helix</keyword>
<dbReference type="GO" id="GO:0007165">
    <property type="term" value="P:signal transduction"/>
    <property type="evidence" value="ECO:0007669"/>
    <property type="project" value="UniProtKB-KW"/>
</dbReference>
<dbReference type="GO" id="GO:0004984">
    <property type="term" value="F:olfactory receptor activity"/>
    <property type="evidence" value="ECO:0007669"/>
    <property type="project" value="InterPro"/>
</dbReference>
<dbReference type="GO" id="GO:0005549">
    <property type="term" value="F:odorant binding"/>
    <property type="evidence" value="ECO:0007669"/>
    <property type="project" value="InterPro"/>
</dbReference>
<dbReference type="AlphaFoldDB" id="A0A9N9TC60"/>
<proteinExistence type="predicted"/>
<gene>
    <name evidence="11" type="ORF">DIABBA_LOCUS11415</name>
</gene>
<evidence type="ECO:0000256" key="9">
    <source>
        <dbReference type="ARBA" id="ARBA00023224"/>
    </source>
</evidence>
<dbReference type="PANTHER" id="PTHR21137">
    <property type="entry name" value="ODORANT RECEPTOR"/>
    <property type="match status" value="1"/>
</dbReference>
<dbReference type="OrthoDB" id="6744005at2759"/>